<accession>A0A8K0KG96</accession>
<evidence type="ECO:0000256" key="1">
    <source>
        <dbReference type="SAM" id="MobiDB-lite"/>
    </source>
</evidence>
<dbReference type="EMBL" id="KZ308753">
    <property type="protein sequence ID" value="KAG8233922.1"/>
    <property type="molecule type" value="Genomic_DNA"/>
</dbReference>
<evidence type="ECO:0000313" key="2">
    <source>
        <dbReference type="EMBL" id="KAG8233922.1"/>
    </source>
</evidence>
<gene>
    <name evidence="2" type="ORF">J437_LFUL005127</name>
</gene>
<feature type="region of interest" description="Disordered" evidence="1">
    <location>
        <begin position="1"/>
        <end position="68"/>
    </location>
</feature>
<proteinExistence type="predicted"/>
<name>A0A8K0KG96_LADFU</name>
<dbReference type="Proteomes" id="UP000792457">
    <property type="component" value="Unassembled WGS sequence"/>
</dbReference>
<dbReference type="OrthoDB" id="6090360at2759"/>
<evidence type="ECO:0000313" key="3">
    <source>
        <dbReference type="Proteomes" id="UP000792457"/>
    </source>
</evidence>
<keyword evidence="3" id="KW-1185">Reference proteome</keyword>
<protein>
    <submittedName>
        <fullName evidence="2">Uncharacterized protein</fullName>
    </submittedName>
</protein>
<sequence>MKGAWGKRSWDNFRGSWGKRSPTEWGGGGGYVDGYPEEDDSMDLGPNGIAYDDGPQREGPDYGPEAYEGKRSWGNLKGAWGKRGYASDEDGLDEMEAELAEHYGDADKRAWRNFKGSWGKRDPGWHNLKGLWGKRAGSGKWNKLTSVWGKRSVGGETGLKTMDAPSGV</sequence>
<reference evidence="2" key="2">
    <citation type="submission" date="2017-10" db="EMBL/GenBank/DDBJ databases">
        <title>Ladona fulva Genome sequencing and assembly.</title>
        <authorList>
            <person name="Murali S."/>
            <person name="Richards S."/>
            <person name="Bandaranaike D."/>
            <person name="Bellair M."/>
            <person name="Blankenburg K."/>
            <person name="Chao H."/>
            <person name="Dinh H."/>
            <person name="Doddapaneni H."/>
            <person name="Dugan-Rocha S."/>
            <person name="Elkadiri S."/>
            <person name="Gnanaolivu R."/>
            <person name="Hernandez B."/>
            <person name="Skinner E."/>
            <person name="Javaid M."/>
            <person name="Lee S."/>
            <person name="Li M."/>
            <person name="Ming W."/>
            <person name="Munidasa M."/>
            <person name="Muniz J."/>
            <person name="Nguyen L."/>
            <person name="Hughes D."/>
            <person name="Osuji N."/>
            <person name="Pu L.-L."/>
            <person name="Puazo M."/>
            <person name="Qu C."/>
            <person name="Quiroz J."/>
            <person name="Raj R."/>
            <person name="Weissenberger G."/>
            <person name="Xin Y."/>
            <person name="Zou X."/>
            <person name="Han Y."/>
            <person name="Worley K."/>
            <person name="Muzny D."/>
            <person name="Gibbs R."/>
        </authorList>
    </citation>
    <scope>NUCLEOTIDE SEQUENCE</scope>
    <source>
        <strain evidence="2">Sampled in the wild</strain>
    </source>
</reference>
<dbReference type="AlphaFoldDB" id="A0A8K0KG96"/>
<comment type="caution">
    <text evidence="2">The sequence shown here is derived from an EMBL/GenBank/DDBJ whole genome shotgun (WGS) entry which is preliminary data.</text>
</comment>
<reference evidence="2" key="1">
    <citation type="submission" date="2013-04" db="EMBL/GenBank/DDBJ databases">
        <authorList>
            <person name="Qu J."/>
            <person name="Murali S.C."/>
            <person name="Bandaranaike D."/>
            <person name="Bellair M."/>
            <person name="Blankenburg K."/>
            <person name="Chao H."/>
            <person name="Dinh H."/>
            <person name="Doddapaneni H."/>
            <person name="Downs B."/>
            <person name="Dugan-Rocha S."/>
            <person name="Elkadiri S."/>
            <person name="Gnanaolivu R.D."/>
            <person name="Hernandez B."/>
            <person name="Javaid M."/>
            <person name="Jayaseelan J.C."/>
            <person name="Lee S."/>
            <person name="Li M."/>
            <person name="Ming W."/>
            <person name="Munidasa M."/>
            <person name="Muniz J."/>
            <person name="Nguyen L."/>
            <person name="Ongeri F."/>
            <person name="Osuji N."/>
            <person name="Pu L.-L."/>
            <person name="Puazo M."/>
            <person name="Qu C."/>
            <person name="Quiroz J."/>
            <person name="Raj R."/>
            <person name="Weissenberger G."/>
            <person name="Xin Y."/>
            <person name="Zou X."/>
            <person name="Han Y."/>
            <person name="Richards S."/>
            <person name="Worley K."/>
            <person name="Muzny D."/>
            <person name="Gibbs R."/>
        </authorList>
    </citation>
    <scope>NUCLEOTIDE SEQUENCE</scope>
    <source>
        <strain evidence="2">Sampled in the wild</strain>
    </source>
</reference>
<organism evidence="2 3">
    <name type="scientific">Ladona fulva</name>
    <name type="common">Scarce chaser dragonfly</name>
    <name type="synonym">Libellula fulva</name>
    <dbReference type="NCBI Taxonomy" id="123851"/>
    <lineage>
        <taxon>Eukaryota</taxon>
        <taxon>Metazoa</taxon>
        <taxon>Ecdysozoa</taxon>
        <taxon>Arthropoda</taxon>
        <taxon>Hexapoda</taxon>
        <taxon>Insecta</taxon>
        <taxon>Pterygota</taxon>
        <taxon>Palaeoptera</taxon>
        <taxon>Odonata</taxon>
        <taxon>Epiprocta</taxon>
        <taxon>Anisoptera</taxon>
        <taxon>Libelluloidea</taxon>
        <taxon>Libellulidae</taxon>
        <taxon>Ladona</taxon>
    </lineage>
</organism>